<proteinExistence type="predicted"/>
<comment type="caution">
    <text evidence="1">The sequence shown here is derived from an EMBL/GenBank/DDBJ whole genome shotgun (WGS) entry which is preliminary data.</text>
</comment>
<dbReference type="EMBL" id="JANBPG010004322">
    <property type="protein sequence ID" value="KAJ1876843.1"/>
    <property type="molecule type" value="Genomic_DNA"/>
</dbReference>
<name>A0ACC1HVG5_9FUNG</name>
<organism evidence="1 2">
    <name type="scientific">Kickxella alabastrina</name>
    <dbReference type="NCBI Taxonomy" id="61397"/>
    <lineage>
        <taxon>Eukaryota</taxon>
        <taxon>Fungi</taxon>
        <taxon>Fungi incertae sedis</taxon>
        <taxon>Zoopagomycota</taxon>
        <taxon>Kickxellomycotina</taxon>
        <taxon>Kickxellomycetes</taxon>
        <taxon>Kickxellales</taxon>
        <taxon>Kickxellaceae</taxon>
        <taxon>Kickxella</taxon>
    </lineage>
</organism>
<feature type="non-terminal residue" evidence="1">
    <location>
        <position position="333"/>
    </location>
</feature>
<protein>
    <submittedName>
        <fullName evidence="1">Uncharacterized protein</fullName>
    </submittedName>
</protein>
<dbReference type="Proteomes" id="UP001150581">
    <property type="component" value="Unassembled WGS sequence"/>
</dbReference>
<evidence type="ECO:0000313" key="2">
    <source>
        <dbReference type="Proteomes" id="UP001150581"/>
    </source>
</evidence>
<reference evidence="1" key="1">
    <citation type="submission" date="2022-07" db="EMBL/GenBank/DDBJ databases">
        <title>Phylogenomic reconstructions and comparative analyses of Kickxellomycotina fungi.</title>
        <authorList>
            <person name="Reynolds N.K."/>
            <person name="Stajich J.E."/>
            <person name="Barry K."/>
            <person name="Grigoriev I.V."/>
            <person name="Crous P."/>
            <person name="Smith M.E."/>
        </authorList>
    </citation>
    <scope>NUCLEOTIDE SEQUENCE</scope>
    <source>
        <strain evidence="1">Benny 63K</strain>
    </source>
</reference>
<gene>
    <name evidence="1" type="ORF">LPJ66_012228</name>
</gene>
<sequence length="333" mass="36587">MFGRNSFQGCIFQTRRSLVDSVKAYFSHTEYRPSQQQVEKDRYILFGRVLYKDWMVIPAGVAIQFCYGSLYAWSIFNAPINKLLGNGVNKTGAENTFYITLAILGFTGALFGPWIESHHPRKSGIIGITLFFAGHLTAALALFVRMMSLLYFGYGVVGGIGLGVGYVSTVEAVSKWWPKARGAASGSAVMGFGGGALAFSYINKALVDHTSLPKAFVILGSATFIVMIFCLQFIAPPPPDHNINGIIMTEPSGRPHFDVKENPVEVGKMETGITTQTAEIPPVQMPLGEVLQSRDFWLLYISFIANIVFCLVILSNLPNMINRLFGKDSKEGK</sequence>
<keyword evidence="2" id="KW-1185">Reference proteome</keyword>
<evidence type="ECO:0000313" key="1">
    <source>
        <dbReference type="EMBL" id="KAJ1876843.1"/>
    </source>
</evidence>
<accession>A0ACC1HVG5</accession>